<organism evidence="2 3">
    <name type="scientific">Pleurodeles waltl</name>
    <name type="common">Iberian ribbed newt</name>
    <dbReference type="NCBI Taxonomy" id="8319"/>
    <lineage>
        <taxon>Eukaryota</taxon>
        <taxon>Metazoa</taxon>
        <taxon>Chordata</taxon>
        <taxon>Craniata</taxon>
        <taxon>Vertebrata</taxon>
        <taxon>Euteleostomi</taxon>
        <taxon>Amphibia</taxon>
        <taxon>Batrachia</taxon>
        <taxon>Caudata</taxon>
        <taxon>Salamandroidea</taxon>
        <taxon>Salamandridae</taxon>
        <taxon>Pleurodelinae</taxon>
        <taxon>Pleurodeles</taxon>
    </lineage>
</organism>
<dbReference type="Pfam" id="PF18103">
    <property type="entry name" value="SH3_11"/>
    <property type="match status" value="1"/>
</dbReference>
<evidence type="ECO:0000259" key="1">
    <source>
        <dbReference type="Pfam" id="PF18103"/>
    </source>
</evidence>
<sequence>MESRAHLTICRVTVLQDLQQFCDYNTSASATSTGIEDAPVTPSGWIPKVGDLVRQKVAVKKEFGPSYCAPVPVFGIHSSRTVVLPPLACAKEKRFVSIDNVKLHHVANPTQQTKRNSQ</sequence>
<reference evidence="2" key="1">
    <citation type="journal article" date="2022" name="bioRxiv">
        <title>Sequencing and chromosome-scale assembly of the giantPleurodeles waltlgenome.</title>
        <authorList>
            <person name="Brown T."/>
            <person name="Elewa A."/>
            <person name="Iarovenko S."/>
            <person name="Subramanian E."/>
            <person name="Araus A.J."/>
            <person name="Petzold A."/>
            <person name="Susuki M."/>
            <person name="Suzuki K.-i.T."/>
            <person name="Hayashi T."/>
            <person name="Toyoda A."/>
            <person name="Oliveira C."/>
            <person name="Osipova E."/>
            <person name="Leigh N.D."/>
            <person name="Simon A."/>
            <person name="Yun M.H."/>
        </authorList>
    </citation>
    <scope>NUCLEOTIDE SEQUENCE</scope>
    <source>
        <strain evidence="2">20211129_DDA</strain>
        <tissue evidence="2">Liver</tissue>
    </source>
</reference>
<comment type="caution">
    <text evidence="2">The sequence shown here is derived from an EMBL/GenBank/DDBJ whole genome shotgun (WGS) entry which is preliminary data.</text>
</comment>
<gene>
    <name evidence="2" type="ORF">NDU88_006237</name>
</gene>
<proteinExistence type="predicted"/>
<accession>A0AAV7TCW2</accession>
<protein>
    <recommendedName>
        <fullName evidence="1">Retroviral integrase C-terminal SH3 domain-containing protein</fullName>
    </recommendedName>
</protein>
<dbReference type="EMBL" id="JANPWB010000007">
    <property type="protein sequence ID" value="KAJ1174415.1"/>
    <property type="molecule type" value="Genomic_DNA"/>
</dbReference>
<feature type="domain" description="Retroviral integrase C-terminal SH3" evidence="1">
    <location>
        <begin position="44"/>
        <end position="102"/>
    </location>
</feature>
<dbReference type="Proteomes" id="UP001066276">
    <property type="component" value="Chromosome 4_1"/>
</dbReference>
<keyword evidence="3" id="KW-1185">Reference proteome</keyword>
<evidence type="ECO:0000313" key="2">
    <source>
        <dbReference type="EMBL" id="KAJ1174415.1"/>
    </source>
</evidence>
<dbReference type="InterPro" id="IPR040903">
    <property type="entry name" value="SH3_11"/>
</dbReference>
<name>A0AAV7TCW2_PLEWA</name>
<dbReference type="Gene3D" id="2.30.30.140">
    <property type="match status" value="1"/>
</dbReference>
<evidence type="ECO:0000313" key="3">
    <source>
        <dbReference type="Proteomes" id="UP001066276"/>
    </source>
</evidence>
<dbReference type="AlphaFoldDB" id="A0AAV7TCW2"/>